<dbReference type="EC" id="2.3.2.26" evidence="2"/>
<feature type="domain" description="HECT" evidence="9">
    <location>
        <begin position="723"/>
        <end position="1064"/>
    </location>
</feature>
<proteinExistence type="inferred from homology"/>
<dbReference type="InterPro" id="IPR035983">
    <property type="entry name" value="Hect_E3_ubiquitin_ligase"/>
</dbReference>
<dbReference type="Pfam" id="PF00632">
    <property type="entry name" value="HECT"/>
    <property type="match status" value="1"/>
</dbReference>
<dbReference type="InterPro" id="IPR000569">
    <property type="entry name" value="HECT_dom"/>
</dbReference>
<evidence type="ECO:0000256" key="7">
    <source>
        <dbReference type="PROSITE-ProRule" id="PRU00104"/>
    </source>
</evidence>
<evidence type="ECO:0000256" key="5">
    <source>
        <dbReference type="ARBA" id="ARBA00057703"/>
    </source>
</evidence>
<evidence type="ECO:0000256" key="4">
    <source>
        <dbReference type="ARBA" id="ARBA00022786"/>
    </source>
</evidence>
<evidence type="ECO:0000313" key="11">
    <source>
        <dbReference type="Proteomes" id="UP001141806"/>
    </source>
</evidence>
<dbReference type="PROSITE" id="PS50096">
    <property type="entry name" value="IQ"/>
    <property type="match status" value="1"/>
</dbReference>
<keyword evidence="4 7" id="KW-0833">Ubl conjugation pathway</keyword>
<dbReference type="PANTHER" id="PTHR45700:SF6">
    <property type="entry name" value="E3 UBIQUITIN-PROTEIN LIGASE UPL6"/>
    <property type="match status" value="1"/>
</dbReference>
<evidence type="ECO:0000259" key="9">
    <source>
        <dbReference type="PROSITE" id="PS50237"/>
    </source>
</evidence>
<comment type="similarity">
    <text evidence="6">Belongs to the UPL family.</text>
</comment>
<keyword evidence="3" id="KW-0808">Transferase</keyword>
<evidence type="ECO:0000256" key="1">
    <source>
        <dbReference type="ARBA" id="ARBA00000885"/>
    </source>
</evidence>
<reference evidence="10" key="1">
    <citation type="journal article" date="2023" name="Plant J.">
        <title>The genome of the king protea, Protea cynaroides.</title>
        <authorList>
            <person name="Chang J."/>
            <person name="Duong T.A."/>
            <person name="Schoeman C."/>
            <person name="Ma X."/>
            <person name="Roodt D."/>
            <person name="Barker N."/>
            <person name="Li Z."/>
            <person name="Van de Peer Y."/>
            <person name="Mizrachi E."/>
        </authorList>
    </citation>
    <scope>NUCLEOTIDE SEQUENCE</scope>
    <source>
        <tissue evidence="10">Young leaves</tissue>
    </source>
</reference>
<comment type="function">
    <text evidence="5">Probable E3 ubiquitin-protein ligase which mediates ubiquitination and subsequent proteasomal degradation of target proteins.</text>
</comment>
<dbReference type="CDD" id="cd00078">
    <property type="entry name" value="HECTc"/>
    <property type="match status" value="1"/>
</dbReference>
<dbReference type="PANTHER" id="PTHR45700">
    <property type="entry name" value="UBIQUITIN-PROTEIN LIGASE E3C"/>
    <property type="match status" value="1"/>
</dbReference>
<dbReference type="Proteomes" id="UP001141806">
    <property type="component" value="Unassembled WGS sequence"/>
</dbReference>
<dbReference type="OrthoDB" id="8068875at2759"/>
<keyword evidence="11" id="KW-1185">Reference proteome</keyword>
<comment type="caution">
    <text evidence="10">The sequence shown here is derived from an EMBL/GenBank/DDBJ whole genome shotgun (WGS) entry which is preliminary data.</text>
</comment>
<evidence type="ECO:0000256" key="8">
    <source>
        <dbReference type="SAM" id="MobiDB-lite"/>
    </source>
</evidence>
<gene>
    <name evidence="10" type="ORF">NE237_016036</name>
</gene>
<dbReference type="GO" id="GO:0006511">
    <property type="term" value="P:ubiquitin-dependent protein catabolic process"/>
    <property type="evidence" value="ECO:0007669"/>
    <property type="project" value="TreeGrafter"/>
</dbReference>
<dbReference type="SUPFAM" id="SSF56204">
    <property type="entry name" value="Hect, E3 ligase catalytic domain"/>
    <property type="match status" value="1"/>
</dbReference>
<evidence type="ECO:0000313" key="10">
    <source>
        <dbReference type="EMBL" id="KAJ4969335.1"/>
    </source>
</evidence>
<feature type="compositionally biased region" description="Basic and acidic residues" evidence="8">
    <location>
        <begin position="8"/>
        <end position="26"/>
    </location>
</feature>
<dbReference type="AlphaFoldDB" id="A0A9Q0KF83"/>
<dbReference type="Gene3D" id="3.90.1750.10">
    <property type="entry name" value="Hect, E3 ligase catalytic domains"/>
    <property type="match status" value="1"/>
</dbReference>
<dbReference type="CDD" id="cd23767">
    <property type="entry name" value="IQCD"/>
    <property type="match status" value="1"/>
</dbReference>
<feature type="active site" description="Glycyl thioester intermediate" evidence="7">
    <location>
        <position position="1032"/>
    </location>
</feature>
<dbReference type="GO" id="GO:0061630">
    <property type="term" value="F:ubiquitin protein ligase activity"/>
    <property type="evidence" value="ECO:0007669"/>
    <property type="project" value="UniProtKB-EC"/>
</dbReference>
<protein>
    <recommendedName>
        <fullName evidence="2">HECT-type E3 ubiquitin transferase</fullName>
        <ecNumber evidence="2">2.3.2.26</ecNumber>
    </recommendedName>
</protein>
<dbReference type="Gene3D" id="3.30.2410.10">
    <property type="entry name" value="Hect, E3 ligase catalytic domain"/>
    <property type="match status" value="1"/>
</dbReference>
<dbReference type="InterPro" id="IPR044611">
    <property type="entry name" value="E3A/B/C-like"/>
</dbReference>
<dbReference type="FunFam" id="3.30.2160.10:FF:000002">
    <property type="entry name" value="Putative Ubiquitin-protein ligase E3C"/>
    <property type="match status" value="1"/>
</dbReference>
<evidence type="ECO:0000256" key="2">
    <source>
        <dbReference type="ARBA" id="ARBA00012485"/>
    </source>
</evidence>
<evidence type="ECO:0000256" key="6">
    <source>
        <dbReference type="ARBA" id="ARBA00061247"/>
    </source>
</evidence>
<organism evidence="10 11">
    <name type="scientific">Protea cynaroides</name>
    <dbReference type="NCBI Taxonomy" id="273540"/>
    <lineage>
        <taxon>Eukaryota</taxon>
        <taxon>Viridiplantae</taxon>
        <taxon>Streptophyta</taxon>
        <taxon>Embryophyta</taxon>
        <taxon>Tracheophyta</taxon>
        <taxon>Spermatophyta</taxon>
        <taxon>Magnoliopsida</taxon>
        <taxon>Proteales</taxon>
        <taxon>Proteaceae</taxon>
        <taxon>Protea</taxon>
    </lineage>
</organism>
<comment type="catalytic activity">
    <reaction evidence="1">
        <text>S-ubiquitinyl-[E2 ubiquitin-conjugating enzyme]-L-cysteine + [acceptor protein]-L-lysine = [E2 ubiquitin-conjugating enzyme]-L-cysteine + N(6)-ubiquitinyl-[acceptor protein]-L-lysine.</text>
        <dbReference type="EC" id="2.3.2.26"/>
    </reaction>
</comment>
<dbReference type="EMBL" id="JAMYWD010000006">
    <property type="protein sequence ID" value="KAJ4969335.1"/>
    <property type="molecule type" value="Genomic_DNA"/>
</dbReference>
<name>A0A9Q0KF83_9MAGN</name>
<dbReference type="PROSITE" id="PS50237">
    <property type="entry name" value="HECT"/>
    <property type="match status" value="1"/>
</dbReference>
<dbReference type="SMART" id="SM00119">
    <property type="entry name" value="HECTc"/>
    <property type="match status" value="1"/>
</dbReference>
<dbReference type="Gene3D" id="3.30.2160.10">
    <property type="entry name" value="Hect, E3 ligase catalytic domain"/>
    <property type="match status" value="1"/>
</dbReference>
<accession>A0A9Q0KF83</accession>
<evidence type="ECO:0000256" key="3">
    <source>
        <dbReference type="ARBA" id="ARBA00022679"/>
    </source>
</evidence>
<sequence>MFFSGDSSARKRVDLGGRSSKERDRQKILEQARLERKRRLNSRQQNSAALKIQKCFRGRKDVEAERSKMREQFCLTFGKHCQKVDRNCFNSDSGFLQQLLFFFKAHNSGDFEALVQTCRLLHRFVQANAGDVVDLFAGMDYKSKRAIVENRVKRLAFACLQAVHHNRNQLKDQLLLSSECPSVPAVILLEAVVVLTDPKLPWVCKVVGYLLQRNTFGLLRDIVITAKQSTMDRAANKELSSLGHVLILIASHVGQQPYSCSNIDPRSSFSVITSHVGQQPGQQPCTCTNIDPRWSFSSQVLTIPFLWQLFPHLKEVFTITGMSKHYIHQMALCLHSHANVLPDDLSREFPGYACLLGNILETAMAALSQPNSSFDMAIDFAVVSAFMLEALPPIKSSNGESKGNSSLGVDEMAIDEECVEEGMNRDLKQQIINAIDPGLLQQLVNVLSRGTSLLSGSPKDGPQNKEVEAVGAICAFLHVTFSTLPLERIMTVLAYRTELVPMLWNFMKWCHENQQWPSLSSLTAHLLGDGPGWLLPLAVFCPVYKHMLMIVDNEEFYEQEKPLSLKDIRVLIVILKQALWQLLWVIPMKSPNAVKSSIILSVHRRNSVDFIQQRVSSVTSELLAQLQDWNNRQQFTSASDFHAQEAVDEVFISQALIESTRAYDILKQAPFLVPFTSRVKIFTSQLTAARQRNGPQAVFTRHRFRIRRDRIFEDAFNQLSALSEEDLRGMIRVTFVNELGVEEAGIDGGGIFKDFMENITRAAFDVQYGLFKETVDHLLYPNPGSGLIHEQHLQFFHFLGSILGKAMFEGILVDIPFATFFLSKLKQKYNYLNDLTSLDPELYRHLIFLKHYGGDISELELYFVIVNNEYGEQTEEELLPGGKDIRVTNENVITFIHLIANHRLNFQIRQQSSYFLRGFQQLIQKNWIEMFSEHEIQLLISGSLEGLDIEDLRHHTNYAGGYHNEHYVIQMFWDVLKNFSTDNQKKFLKFVTGCSRGPLLGFKFLEPLLCIQRAAGDASDEALDRLPTSATCMNLLKLPPYRSKEQLEMKLMYAINAEAGFDLS</sequence>
<dbReference type="GO" id="GO:0000209">
    <property type="term" value="P:protein polyubiquitination"/>
    <property type="evidence" value="ECO:0007669"/>
    <property type="project" value="InterPro"/>
</dbReference>
<feature type="region of interest" description="Disordered" evidence="8">
    <location>
        <begin position="1"/>
        <end position="26"/>
    </location>
</feature>
<dbReference type="FunFam" id="3.30.2410.10:FF:000011">
    <property type="entry name" value="Putative Ubiquitin-protein ligase E3C"/>
    <property type="match status" value="1"/>
</dbReference>